<name>A0ABU5DYE1_9PROT</name>
<dbReference type="RefSeq" id="WP_320500709.1">
    <property type="nucleotide sequence ID" value="NZ_JAXCLX010000001.1"/>
</dbReference>
<feature type="region of interest" description="Disordered" evidence="1">
    <location>
        <begin position="1"/>
        <end position="46"/>
    </location>
</feature>
<gene>
    <name evidence="2" type="ORF">SMD31_10160</name>
</gene>
<evidence type="ECO:0000313" key="2">
    <source>
        <dbReference type="EMBL" id="MDY0872289.1"/>
    </source>
</evidence>
<dbReference type="Proteomes" id="UP001271769">
    <property type="component" value="Unassembled WGS sequence"/>
</dbReference>
<reference evidence="2 3" key="1">
    <citation type="journal article" date="2013" name="Antonie Van Leeuwenhoek">
        <title>Dongia rigui sp. nov., isolated from freshwater of a large wetland in Korea.</title>
        <authorList>
            <person name="Baik K.S."/>
            <person name="Hwang Y.M."/>
            <person name="Choi J.S."/>
            <person name="Kwon J."/>
            <person name="Seong C.N."/>
        </authorList>
    </citation>
    <scope>NUCLEOTIDE SEQUENCE [LARGE SCALE GENOMIC DNA]</scope>
    <source>
        <strain evidence="2 3">04SU4-P</strain>
    </source>
</reference>
<accession>A0ABU5DYE1</accession>
<sequence>MAKGQMRSNREKKKPKQDKVKAAPSSGGFASASSNPASSAYANKKK</sequence>
<protein>
    <submittedName>
        <fullName evidence="2">Uncharacterized protein</fullName>
    </submittedName>
</protein>
<dbReference type="EMBL" id="JAXCLX010000001">
    <property type="protein sequence ID" value="MDY0872289.1"/>
    <property type="molecule type" value="Genomic_DNA"/>
</dbReference>
<evidence type="ECO:0000256" key="1">
    <source>
        <dbReference type="SAM" id="MobiDB-lite"/>
    </source>
</evidence>
<feature type="compositionally biased region" description="Low complexity" evidence="1">
    <location>
        <begin position="22"/>
        <end position="46"/>
    </location>
</feature>
<comment type="caution">
    <text evidence="2">The sequence shown here is derived from an EMBL/GenBank/DDBJ whole genome shotgun (WGS) entry which is preliminary data.</text>
</comment>
<keyword evidence="3" id="KW-1185">Reference proteome</keyword>
<organism evidence="2 3">
    <name type="scientific">Dongia rigui</name>
    <dbReference type="NCBI Taxonomy" id="940149"/>
    <lineage>
        <taxon>Bacteria</taxon>
        <taxon>Pseudomonadati</taxon>
        <taxon>Pseudomonadota</taxon>
        <taxon>Alphaproteobacteria</taxon>
        <taxon>Rhodospirillales</taxon>
        <taxon>Dongiaceae</taxon>
        <taxon>Dongia</taxon>
    </lineage>
</organism>
<evidence type="ECO:0000313" key="3">
    <source>
        <dbReference type="Proteomes" id="UP001271769"/>
    </source>
</evidence>
<proteinExistence type="predicted"/>